<evidence type="ECO:0000256" key="1">
    <source>
        <dbReference type="SAM" id="SignalP"/>
    </source>
</evidence>
<dbReference type="InterPro" id="IPR013766">
    <property type="entry name" value="Thioredoxin_domain"/>
</dbReference>
<dbReference type="AlphaFoldDB" id="A0AA37WPQ1"/>
<sequence>MLTRLKKSQIKKSWRSSAQSMSLTLCSMLFASLMILSPAHAEKMTESEMSLPAIAKTAKDIQPIRVGELAPRFTIQTVENTPYVFDPKTLKQPSLIITYRGGWCPYCNTQLQDLRKVLPEIRELGVNTLFLSGDRPEILHSSLSGETQEAIKGLNYTIYSDANMNAARRLGIAFEAKGLINRLVKFAKDTKASSLELHNALAVPAVILIDKEGTVKYVYTNPDYKVRMPADELLATVKSLISSPKVM</sequence>
<keyword evidence="1" id="KW-0732">Signal</keyword>
<name>A0AA37WPQ1_9GAMM</name>
<dbReference type="Gene3D" id="3.40.30.10">
    <property type="entry name" value="Glutaredoxin"/>
    <property type="match status" value="1"/>
</dbReference>
<reference evidence="3 4" key="1">
    <citation type="journal article" date="2014" name="Int. J. Syst. Evol. Microbiol.">
        <title>Complete genome sequence of Corynebacterium casei LMG S-19264T (=DSM 44701T), isolated from a smear-ripened cheese.</title>
        <authorList>
            <consortium name="US DOE Joint Genome Institute (JGI-PGF)"/>
            <person name="Walter F."/>
            <person name="Albersmeier A."/>
            <person name="Kalinowski J."/>
            <person name="Ruckert C."/>
        </authorList>
    </citation>
    <scope>NUCLEOTIDE SEQUENCE [LARGE SCALE GENOMIC DNA]</scope>
    <source>
        <strain evidence="3 4">NBRC 110095</strain>
    </source>
</reference>
<gene>
    <name evidence="3" type="ORF">GCM10007877_21830</name>
</gene>
<evidence type="ECO:0000259" key="2">
    <source>
        <dbReference type="PROSITE" id="PS51352"/>
    </source>
</evidence>
<feature type="domain" description="Thioredoxin" evidence="2">
    <location>
        <begin position="64"/>
        <end position="242"/>
    </location>
</feature>
<dbReference type="Pfam" id="PF00578">
    <property type="entry name" value="AhpC-TSA"/>
    <property type="match status" value="1"/>
</dbReference>
<accession>A0AA37WPQ1</accession>
<dbReference type="Proteomes" id="UP001156870">
    <property type="component" value="Unassembled WGS sequence"/>
</dbReference>
<dbReference type="GO" id="GO:0016491">
    <property type="term" value="F:oxidoreductase activity"/>
    <property type="evidence" value="ECO:0007669"/>
    <property type="project" value="InterPro"/>
</dbReference>
<organism evidence="3 4">
    <name type="scientific">Marinibactrum halimedae</name>
    <dbReference type="NCBI Taxonomy" id="1444977"/>
    <lineage>
        <taxon>Bacteria</taxon>
        <taxon>Pseudomonadati</taxon>
        <taxon>Pseudomonadota</taxon>
        <taxon>Gammaproteobacteria</taxon>
        <taxon>Cellvibrionales</taxon>
        <taxon>Cellvibrionaceae</taxon>
        <taxon>Marinibactrum</taxon>
    </lineage>
</organism>
<proteinExistence type="predicted"/>
<feature type="chain" id="PRO_5041423870" evidence="1">
    <location>
        <begin position="42"/>
        <end position="247"/>
    </location>
</feature>
<dbReference type="InterPro" id="IPR036249">
    <property type="entry name" value="Thioredoxin-like_sf"/>
</dbReference>
<evidence type="ECO:0000313" key="3">
    <source>
        <dbReference type="EMBL" id="GLS26467.1"/>
    </source>
</evidence>
<dbReference type="GO" id="GO:0016209">
    <property type="term" value="F:antioxidant activity"/>
    <property type="evidence" value="ECO:0007669"/>
    <property type="project" value="InterPro"/>
</dbReference>
<dbReference type="CDD" id="cd02970">
    <property type="entry name" value="PRX_like2"/>
    <property type="match status" value="1"/>
</dbReference>
<evidence type="ECO:0000313" key="4">
    <source>
        <dbReference type="Proteomes" id="UP001156870"/>
    </source>
</evidence>
<comment type="caution">
    <text evidence="3">The sequence shown here is derived from an EMBL/GenBank/DDBJ whole genome shotgun (WGS) entry which is preliminary data.</text>
</comment>
<dbReference type="EMBL" id="BSPD01000054">
    <property type="protein sequence ID" value="GLS26467.1"/>
    <property type="molecule type" value="Genomic_DNA"/>
</dbReference>
<dbReference type="InterPro" id="IPR000866">
    <property type="entry name" value="AhpC/TSA"/>
</dbReference>
<dbReference type="PROSITE" id="PS51352">
    <property type="entry name" value="THIOREDOXIN_2"/>
    <property type="match status" value="1"/>
</dbReference>
<protein>
    <submittedName>
        <fullName evidence="3">Alkyl hydroperoxide reductase</fullName>
    </submittedName>
</protein>
<dbReference type="SUPFAM" id="SSF52833">
    <property type="entry name" value="Thioredoxin-like"/>
    <property type="match status" value="1"/>
</dbReference>
<feature type="signal peptide" evidence="1">
    <location>
        <begin position="1"/>
        <end position="41"/>
    </location>
</feature>
<keyword evidence="4" id="KW-1185">Reference proteome</keyword>